<evidence type="ECO:0000256" key="1">
    <source>
        <dbReference type="ARBA" id="ARBA00004141"/>
    </source>
</evidence>
<evidence type="ECO:0000256" key="3">
    <source>
        <dbReference type="ARBA" id="ARBA00022692"/>
    </source>
</evidence>
<dbReference type="Proteomes" id="UP001212152">
    <property type="component" value="Unassembled WGS sequence"/>
</dbReference>
<dbReference type="PIRSF" id="PIRSF006060">
    <property type="entry name" value="AA_transporter"/>
    <property type="match status" value="1"/>
</dbReference>
<feature type="transmembrane region" description="Helical" evidence="8">
    <location>
        <begin position="150"/>
        <end position="174"/>
    </location>
</feature>
<feature type="transmembrane region" description="Helical" evidence="8">
    <location>
        <begin position="180"/>
        <end position="199"/>
    </location>
</feature>
<dbReference type="GO" id="GO:0016020">
    <property type="term" value="C:membrane"/>
    <property type="evidence" value="ECO:0007669"/>
    <property type="project" value="UniProtKB-SubCell"/>
</dbReference>
<keyword evidence="3 8" id="KW-0812">Transmembrane</keyword>
<evidence type="ECO:0000256" key="2">
    <source>
        <dbReference type="ARBA" id="ARBA00022448"/>
    </source>
</evidence>
<dbReference type="InterPro" id="IPR004840">
    <property type="entry name" value="Amino_acid_permease_CS"/>
</dbReference>
<feature type="transmembrane region" description="Helical" evidence="8">
    <location>
        <begin position="211"/>
        <end position="233"/>
    </location>
</feature>
<feature type="transmembrane region" description="Helical" evidence="8">
    <location>
        <begin position="420"/>
        <end position="441"/>
    </location>
</feature>
<proteinExistence type="predicted"/>
<dbReference type="InterPro" id="IPR050524">
    <property type="entry name" value="APC_YAT"/>
</dbReference>
<comment type="caution">
    <text evidence="10">The sequence shown here is derived from an EMBL/GenBank/DDBJ whole genome shotgun (WGS) entry which is preliminary data.</text>
</comment>
<dbReference type="PANTHER" id="PTHR43341">
    <property type="entry name" value="AMINO ACID PERMEASE"/>
    <property type="match status" value="1"/>
</dbReference>
<keyword evidence="2" id="KW-0813">Transport</keyword>
<feature type="domain" description="Amino acid permease/ SLC12A" evidence="9">
    <location>
        <begin position="71"/>
        <end position="523"/>
    </location>
</feature>
<gene>
    <name evidence="10" type="ORF">HDU87_005550</name>
</gene>
<dbReference type="Gene3D" id="1.20.1740.10">
    <property type="entry name" value="Amino acid/polyamine transporter I"/>
    <property type="match status" value="1"/>
</dbReference>
<keyword evidence="4" id="KW-0029">Amino-acid transport</keyword>
<evidence type="ECO:0000256" key="5">
    <source>
        <dbReference type="ARBA" id="ARBA00022989"/>
    </source>
</evidence>
<keyword evidence="5 8" id="KW-1133">Transmembrane helix</keyword>
<dbReference type="FunFam" id="1.20.1740.10:FF:000001">
    <property type="entry name" value="Amino acid permease"/>
    <property type="match status" value="1"/>
</dbReference>
<feature type="transmembrane region" description="Helical" evidence="8">
    <location>
        <begin position="253"/>
        <end position="273"/>
    </location>
</feature>
<dbReference type="GO" id="GO:0015171">
    <property type="term" value="F:amino acid transmembrane transporter activity"/>
    <property type="evidence" value="ECO:0007669"/>
    <property type="project" value="TreeGrafter"/>
</dbReference>
<dbReference type="PANTHER" id="PTHR43341:SF1">
    <property type="entry name" value="GENERAL AMINO-ACID PERMEASE GAP1"/>
    <property type="match status" value="1"/>
</dbReference>
<name>A0AAD5TGM5_9FUNG</name>
<keyword evidence="6 8" id="KW-0472">Membrane</keyword>
<dbReference type="InterPro" id="IPR004841">
    <property type="entry name" value="AA-permease/SLC12A_dom"/>
</dbReference>
<feature type="transmembrane region" description="Helical" evidence="8">
    <location>
        <begin position="499"/>
        <end position="519"/>
    </location>
</feature>
<dbReference type="AlphaFoldDB" id="A0AAD5TGM5"/>
<accession>A0AAD5TGM5</accession>
<reference evidence="10" key="1">
    <citation type="submission" date="2020-05" db="EMBL/GenBank/DDBJ databases">
        <title>Phylogenomic resolution of chytrid fungi.</title>
        <authorList>
            <person name="Stajich J.E."/>
            <person name="Amses K."/>
            <person name="Simmons R."/>
            <person name="Seto K."/>
            <person name="Myers J."/>
            <person name="Bonds A."/>
            <person name="Quandt C.A."/>
            <person name="Barry K."/>
            <person name="Liu P."/>
            <person name="Grigoriev I."/>
            <person name="Longcore J.E."/>
            <person name="James T.Y."/>
        </authorList>
    </citation>
    <scope>NUCLEOTIDE SEQUENCE</scope>
    <source>
        <strain evidence="10">JEL0379</strain>
    </source>
</reference>
<feature type="transmembrane region" description="Helical" evidence="8">
    <location>
        <begin position="389"/>
        <end position="414"/>
    </location>
</feature>
<evidence type="ECO:0000313" key="10">
    <source>
        <dbReference type="EMBL" id="KAJ3176033.1"/>
    </source>
</evidence>
<evidence type="ECO:0000256" key="8">
    <source>
        <dbReference type="SAM" id="Phobius"/>
    </source>
</evidence>
<evidence type="ECO:0000256" key="7">
    <source>
        <dbReference type="SAM" id="MobiDB-lite"/>
    </source>
</evidence>
<evidence type="ECO:0000313" key="11">
    <source>
        <dbReference type="Proteomes" id="UP001212152"/>
    </source>
</evidence>
<dbReference type="Pfam" id="PF00324">
    <property type="entry name" value="AA_permease"/>
    <property type="match status" value="1"/>
</dbReference>
<protein>
    <recommendedName>
        <fullName evidence="9">Amino acid permease/ SLC12A domain-containing protein</fullName>
    </recommendedName>
</protein>
<evidence type="ECO:0000256" key="6">
    <source>
        <dbReference type="ARBA" id="ARBA00023136"/>
    </source>
</evidence>
<dbReference type="PROSITE" id="PS00218">
    <property type="entry name" value="AMINO_ACID_PERMEASE_1"/>
    <property type="match status" value="1"/>
</dbReference>
<comment type="subcellular location">
    <subcellularLocation>
        <location evidence="1">Membrane</location>
        <topology evidence="1">Multi-pass membrane protein</topology>
    </subcellularLocation>
</comment>
<dbReference type="EMBL" id="JADGJQ010000045">
    <property type="protein sequence ID" value="KAJ3176033.1"/>
    <property type="molecule type" value="Genomic_DNA"/>
</dbReference>
<feature type="region of interest" description="Disordered" evidence="7">
    <location>
        <begin position="1"/>
        <end position="44"/>
    </location>
</feature>
<evidence type="ECO:0000259" key="9">
    <source>
        <dbReference type="Pfam" id="PF00324"/>
    </source>
</evidence>
<feature type="transmembrane region" description="Helical" evidence="8">
    <location>
        <begin position="302"/>
        <end position="323"/>
    </location>
</feature>
<keyword evidence="11" id="KW-1185">Reference proteome</keyword>
<evidence type="ECO:0000256" key="4">
    <source>
        <dbReference type="ARBA" id="ARBA00022970"/>
    </source>
</evidence>
<feature type="transmembrane region" description="Helical" evidence="8">
    <location>
        <begin position="102"/>
        <end position="129"/>
    </location>
</feature>
<feature type="transmembrane region" description="Helical" evidence="8">
    <location>
        <begin position="343"/>
        <end position="368"/>
    </location>
</feature>
<sequence>MVKANHGGVTHHNMDSEMSKDTLAYPQDGGGDNNNNFDATSPATIRDADGNEIYNDRKLEHGLKREMKARHISMISIGGTIGTGLFVASGSTIATAGPLGALIAYAFMGFVVFCIMTALGEMATLIPVTGSFNHYASRFVDPALGFALGWNYWLSWAVTIATELAAAGVIINYWREIMPAYIWSLIILAIIVVFNLFGGRGYGESEYWLSFIKIITVIIFIVVGICVAAGVGGTKHGFDNWSSPGAIVTDGTYSSSGINALFAVCATMVNVGFSYMGTEVVGVAAGETANPRKSVPRAIRNVFWRILLFFMCSIFVMGLVIPYDDPILTSQSPFTTVFSKANIGGVDSIINAVLLTVIISASNSALYTGSRTLMALSREGKAPHIFGHVNARGVPIPAIMITASFGIIVAAGSVYASTQVMNWVLAVSSISGFISWSGIGFTHYRFRQAYIAQGRDISKLPYMAWGFPYSSLFGAIVTGIISLTYGATAIWPVWNVSTFFQDTIPLFIFVFTYVGYKVVMKSKMVPLLSADFETGVRWAEIGHEQDTYVAKPRTVGNTMSGFFRQFIG</sequence>
<feature type="transmembrane region" description="Helical" evidence="8">
    <location>
        <begin position="462"/>
        <end position="487"/>
    </location>
</feature>
<feature type="transmembrane region" description="Helical" evidence="8">
    <location>
        <begin position="74"/>
        <end position="96"/>
    </location>
</feature>
<organism evidence="10 11">
    <name type="scientific">Geranomyces variabilis</name>
    <dbReference type="NCBI Taxonomy" id="109894"/>
    <lineage>
        <taxon>Eukaryota</taxon>
        <taxon>Fungi</taxon>
        <taxon>Fungi incertae sedis</taxon>
        <taxon>Chytridiomycota</taxon>
        <taxon>Chytridiomycota incertae sedis</taxon>
        <taxon>Chytridiomycetes</taxon>
        <taxon>Spizellomycetales</taxon>
        <taxon>Powellomycetaceae</taxon>
        <taxon>Geranomyces</taxon>
    </lineage>
</organism>